<proteinExistence type="predicted"/>
<reference evidence="2 3" key="1">
    <citation type="submission" date="2020-02" db="EMBL/GenBank/DDBJ databases">
        <authorList>
            <person name="Sun Q."/>
        </authorList>
    </citation>
    <scope>NUCLEOTIDE SEQUENCE [LARGE SCALE GENOMIC DNA]</scope>
    <source>
        <strain evidence="2 3">CCBAU 03386</strain>
    </source>
</reference>
<sequence>MNDVVFRSGAAAEQVMAQYRQVLDQWPVPKSEIYVPTREGPTFVVACGQEDAAPVVLLHGSQANSAAWMPDVTLWSTKFRLFAVDMIGEAGLSPRVRPDLAGDTHALWLDDVLRGLNIQTAGVVGTSLGGWLALDYASSRPSAVQALGLICPAGIGRQKNFLLKAVPFLLLGSWGKRRIREMVFGPAPEELPTDVRPMADLMETVGRAIKPRVVKIPQLTDEQLRRLNMPILTIIGGRDVLLDSQDTRVRLGRDAPHAEICFIDDGYHFLPNQSHRVMEFLEQHVQPA</sequence>
<dbReference type="RefSeq" id="WP_171376108.1">
    <property type="nucleotide sequence ID" value="NZ_JABFCN010000009.1"/>
</dbReference>
<gene>
    <name evidence="2" type="ORF">G9X64_05620</name>
</gene>
<protein>
    <submittedName>
        <fullName evidence="2">Alpha/beta hydrolase</fullName>
    </submittedName>
</protein>
<name>A0A7Y3WD95_9HYPH</name>
<dbReference type="InterPro" id="IPR029058">
    <property type="entry name" value="AB_hydrolase_fold"/>
</dbReference>
<dbReference type="GO" id="GO:0016787">
    <property type="term" value="F:hydrolase activity"/>
    <property type="evidence" value="ECO:0007669"/>
    <property type="project" value="UniProtKB-KW"/>
</dbReference>
<dbReference type="Pfam" id="PF12697">
    <property type="entry name" value="Abhydrolase_6"/>
    <property type="match status" value="1"/>
</dbReference>
<feature type="domain" description="AB hydrolase-1" evidence="1">
    <location>
        <begin position="55"/>
        <end position="276"/>
    </location>
</feature>
<dbReference type="InterPro" id="IPR000073">
    <property type="entry name" value="AB_hydrolase_1"/>
</dbReference>
<dbReference type="Gene3D" id="3.40.50.1820">
    <property type="entry name" value="alpha/beta hydrolase"/>
    <property type="match status" value="1"/>
</dbReference>
<comment type="caution">
    <text evidence="2">The sequence shown here is derived from an EMBL/GenBank/DDBJ whole genome shotgun (WGS) entry which is preliminary data.</text>
</comment>
<keyword evidence="2" id="KW-0378">Hydrolase</keyword>
<dbReference type="AlphaFoldDB" id="A0A7Y3WD95"/>
<organism evidence="2 3">
    <name type="scientific">Rhizobium sophorae</name>
    <dbReference type="NCBI Taxonomy" id="1535242"/>
    <lineage>
        <taxon>Bacteria</taxon>
        <taxon>Pseudomonadati</taxon>
        <taxon>Pseudomonadota</taxon>
        <taxon>Alphaproteobacteria</taxon>
        <taxon>Hyphomicrobiales</taxon>
        <taxon>Rhizobiaceae</taxon>
        <taxon>Rhizobium/Agrobacterium group</taxon>
        <taxon>Rhizobium</taxon>
    </lineage>
</organism>
<dbReference type="PANTHER" id="PTHR43689">
    <property type="entry name" value="HYDROLASE"/>
    <property type="match status" value="1"/>
</dbReference>
<dbReference type="SUPFAM" id="SSF53474">
    <property type="entry name" value="alpha/beta-Hydrolases"/>
    <property type="match status" value="1"/>
</dbReference>
<evidence type="ECO:0000313" key="3">
    <source>
        <dbReference type="Proteomes" id="UP000519972"/>
    </source>
</evidence>
<evidence type="ECO:0000259" key="1">
    <source>
        <dbReference type="Pfam" id="PF12697"/>
    </source>
</evidence>
<evidence type="ECO:0000313" key="2">
    <source>
        <dbReference type="EMBL" id="NNU35968.1"/>
    </source>
</evidence>
<accession>A0A7Y3WD95</accession>
<keyword evidence="3" id="KW-1185">Reference proteome</keyword>
<dbReference type="PANTHER" id="PTHR43689:SF8">
    <property type="entry name" value="ALPHA_BETA-HYDROLASES SUPERFAMILY PROTEIN"/>
    <property type="match status" value="1"/>
</dbReference>
<dbReference type="EMBL" id="JABFCN010000009">
    <property type="protein sequence ID" value="NNU35968.1"/>
    <property type="molecule type" value="Genomic_DNA"/>
</dbReference>
<dbReference type="Proteomes" id="UP000519972">
    <property type="component" value="Unassembled WGS sequence"/>
</dbReference>